<keyword evidence="3 5" id="KW-0863">Zinc-finger</keyword>
<dbReference type="Pfam" id="PF13894">
    <property type="entry name" value="zf-C2H2_4"/>
    <property type="match status" value="1"/>
</dbReference>
<dbReference type="InterPro" id="IPR036236">
    <property type="entry name" value="Znf_C2H2_sf"/>
</dbReference>
<keyword evidence="1" id="KW-0479">Metal-binding</keyword>
<protein>
    <recommendedName>
        <fullName evidence="7">C2H2-type domain-containing protein</fullName>
    </recommendedName>
</protein>
<evidence type="ECO:0000256" key="3">
    <source>
        <dbReference type="ARBA" id="ARBA00022771"/>
    </source>
</evidence>
<proteinExistence type="predicted"/>
<keyword evidence="9" id="KW-1185">Reference proteome</keyword>
<evidence type="ECO:0000256" key="6">
    <source>
        <dbReference type="SAM" id="MobiDB-lite"/>
    </source>
</evidence>
<dbReference type="InParanoid" id="A0A2J7R2F4"/>
<dbReference type="PANTHER" id="PTHR24379">
    <property type="entry name" value="KRAB AND ZINC FINGER DOMAIN-CONTAINING"/>
    <property type="match status" value="1"/>
</dbReference>
<comment type="caution">
    <text evidence="8">The sequence shown here is derived from an EMBL/GenBank/DDBJ whole genome shotgun (WGS) entry which is preliminary data.</text>
</comment>
<dbReference type="AlphaFoldDB" id="A0A2J7R2F4"/>
<name>A0A2J7R2F4_9NEOP</name>
<dbReference type="GO" id="GO:0008270">
    <property type="term" value="F:zinc ion binding"/>
    <property type="evidence" value="ECO:0007669"/>
    <property type="project" value="UniProtKB-KW"/>
</dbReference>
<evidence type="ECO:0000256" key="4">
    <source>
        <dbReference type="ARBA" id="ARBA00022833"/>
    </source>
</evidence>
<dbReference type="Pfam" id="PF00096">
    <property type="entry name" value="zf-C2H2"/>
    <property type="match status" value="4"/>
</dbReference>
<feature type="domain" description="C2H2-type" evidence="7">
    <location>
        <begin position="96"/>
        <end position="123"/>
    </location>
</feature>
<feature type="domain" description="C2H2-type" evidence="7">
    <location>
        <begin position="68"/>
        <end position="95"/>
    </location>
</feature>
<gene>
    <name evidence="8" type="ORF">B7P43_G12138</name>
</gene>
<dbReference type="STRING" id="105785.A0A2J7R2F4"/>
<sequence>MVTHGIGTVICRCRVCGQRGELAQFLQTNSMGEVANTVWCSGCHSTSTIKQKDSANDAYSSLSGHTANVCEVCSKSFRSHGHLVRHRLVHSGAKPFLCEVCGTGFSQRSSLKLHVLSHAGLNPHKCPHCGQTFRFRVSLRSHILNLHGSPLSCSSPTTKVGDYRCDRCGKQFATVYKLSRHYRSHTGERPYECTRCGKLFSQTGNLNLHRKKHEEEDAVAACLPSSSNFNSSAITKNQLSDVMIGKQDAESYGVPLLAEQQERAQYIPETGGALVASHDSKFLETILEQDGLGVPGNPLSSIDNVLLNSTDKVPDHTPQFVTLNSEFNSETDEPKNSTELFTHFSPEGLLFIDQSSALEETPSNSEGVALPTFSSLQSGTSVSIPSLPR</sequence>
<keyword evidence="2" id="KW-0677">Repeat</keyword>
<dbReference type="FunFam" id="3.30.160.60:FF:001049">
    <property type="entry name" value="zinc finger protein 319"/>
    <property type="match status" value="1"/>
</dbReference>
<dbReference type="InterPro" id="IPR013087">
    <property type="entry name" value="Znf_C2H2_type"/>
</dbReference>
<accession>A0A2J7R2F4</accession>
<reference evidence="8 9" key="1">
    <citation type="submission" date="2017-12" db="EMBL/GenBank/DDBJ databases">
        <title>Hemimetabolous genomes reveal molecular basis of termite eusociality.</title>
        <authorList>
            <person name="Harrison M.C."/>
            <person name="Jongepier E."/>
            <person name="Robertson H.M."/>
            <person name="Arning N."/>
            <person name="Bitard-Feildel T."/>
            <person name="Chao H."/>
            <person name="Childers C.P."/>
            <person name="Dinh H."/>
            <person name="Doddapaneni H."/>
            <person name="Dugan S."/>
            <person name="Gowin J."/>
            <person name="Greiner C."/>
            <person name="Han Y."/>
            <person name="Hu H."/>
            <person name="Hughes D.S.T."/>
            <person name="Huylmans A.-K."/>
            <person name="Kemena C."/>
            <person name="Kremer L.P.M."/>
            <person name="Lee S.L."/>
            <person name="Lopez-Ezquerra A."/>
            <person name="Mallet L."/>
            <person name="Monroy-Kuhn J.M."/>
            <person name="Moser A."/>
            <person name="Murali S.C."/>
            <person name="Muzny D.M."/>
            <person name="Otani S."/>
            <person name="Piulachs M.-D."/>
            <person name="Poelchau M."/>
            <person name="Qu J."/>
            <person name="Schaub F."/>
            <person name="Wada-Katsumata A."/>
            <person name="Worley K.C."/>
            <person name="Xie Q."/>
            <person name="Ylla G."/>
            <person name="Poulsen M."/>
            <person name="Gibbs R.A."/>
            <person name="Schal C."/>
            <person name="Richards S."/>
            <person name="Belles X."/>
            <person name="Korb J."/>
            <person name="Bornberg-Bauer E."/>
        </authorList>
    </citation>
    <scope>NUCLEOTIDE SEQUENCE [LARGE SCALE GENOMIC DNA]</scope>
    <source>
        <tissue evidence="8">Whole body</tissue>
    </source>
</reference>
<dbReference type="EMBL" id="NEVH01007831">
    <property type="protein sequence ID" value="PNF35018.1"/>
    <property type="molecule type" value="Genomic_DNA"/>
</dbReference>
<evidence type="ECO:0000313" key="8">
    <source>
        <dbReference type="EMBL" id="PNF35018.1"/>
    </source>
</evidence>
<evidence type="ECO:0000259" key="7">
    <source>
        <dbReference type="PROSITE" id="PS50157"/>
    </source>
</evidence>
<dbReference type="FunFam" id="3.30.160.60:FF:000557">
    <property type="entry name" value="zinc finger and SCAN domain-containing protein 29"/>
    <property type="match status" value="1"/>
</dbReference>
<dbReference type="Gene3D" id="3.30.160.60">
    <property type="entry name" value="Classic Zinc Finger"/>
    <property type="match status" value="4"/>
</dbReference>
<feature type="domain" description="C2H2-type" evidence="7">
    <location>
        <begin position="191"/>
        <end position="218"/>
    </location>
</feature>
<dbReference type="SMART" id="SM00355">
    <property type="entry name" value="ZnF_C2H2"/>
    <property type="match status" value="5"/>
</dbReference>
<dbReference type="PROSITE" id="PS50157">
    <property type="entry name" value="ZINC_FINGER_C2H2_2"/>
    <property type="match status" value="5"/>
</dbReference>
<keyword evidence="4" id="KW-0862">Zinc</keyword>
<evidence type="ECO:0000256" key="1">
    <source>
        <dbReference type="ARBA" id="ARBA00022723"/>
    </source>
</evidence>
<evidence type="ECO:0000256" key="5">
    <source>
        <dbReference type="PROSITE-ProRule" id="PRU00042"/>
    </source>
</evidence>
<dbReference type="Proteomes" id="UP000235965">
    <property type="component" value="Unassembled WGS sequence"/>
</dbReference>
<organism evidence="8 9">
    <name type="scientific">Cryptotermes secundus</name>
    <dbReference type="NCBI Taxonomy" id="105785"/>
    <lineage>
        <taxon>Eukaryota</taxon>
        <taxon>Metazoa</taxon>
        <taxon>Ecdysozoa</taxon>
        <taxon>Arthropoda</taxon>
        <taxon>Hexapoda</taxon>
        <taxon>Insecta</taxon>
        <taxon>Pterygota</taxon>
        <taxon>Neoptera</taxon>
        <taxon>Polyneoptera</taxon>
        <taxon>Dictyoptera</taxon>
        <taxon>Blattodea</taxon>
        <taxon>Blattoidea</taxon>
        <taxon>Termitoidae</taxon>
        <taxon>Kalotermitidae</taxon>
        <taxon>Cryptotermitinae</taxon>
        <taxon>Cryptotermes</taxon>
    </lineage>
</organism>
<evidence type="ECO:0000256" key="2">
    <source>
        <dbReference type="ARBA" id="ARBA00022737"/>
    </source>
</evidence>
<dbReference type="PANTHER" id="PTHR24379:SF121">
    <property type="entry name" value="C2H2-TYPE DOMAIN-CONTAINING PROTEIN"/>
    <property type="match status" value="1"/>
</dbReference>
<feature type="domain" description="C2H2-type" evidence="7">
    <location>
        <begin position="124"/>
        <end position="147"/>
    </location>
</feature>
<dbReference type="PROSITE" id="PS00028">
    <property type="entry name" value="ZINC_FINGER_C2H2_1"/>
    <property type="match status" value="5"/>
</dbReference>
<dbReference type="OrthoDB" id="3437960at2759"/>
<dbReference type="FunFam" id="3.30.160.60:FF:000072">
    <property type="entry name" value="zinc finger protein 143 isoform X1"/>
    <property type="match status" value="1"/>
</dbReference>
<feature type="domain" description="C2H2-type" evidence="7">
    <location>
        <begin position="163"/>
        <end position="190"/>
    </location>
</feature>
<evidence type="ECO:0000313" key="9">
    <source>
        <dbReference type="Proteomes" id="UP000235965"/>
    </source>
</evidence>
<feature type="region of interest" description="Disordered" evidence="6">
    <location>
        <begin position="358"/>
        <end position="389"/>
    </location>
</feature>
<dbReference type="SUPFAM" id="SSF57667">
    <property type="entry name" value="beta-beta-alpha zinc fingers"/>
    <property type="match status" value="3"/>
</dbReference>